<dbReference type="SUPFAM" id="SSF88713">
    <property type="entry name" value="Glycoside hydrolase/deacetylase"/>
    <property type="match status" value="1"/>
</dbReference>
<dbReference type="GO" id="GO:0005975">
    <property type="term" value="P:carbohydrate metabolic process"/>
    <property type="evidence" value="ECO:0007669"/>
    <property type="project" value="InterPro"/>
</dbReference>
<dbReference type="AlphaFoldDB" id="A0A1I6LM69"/>
<dbReference type="PROSITE" id="PS51677">
    <property type="entry name" value="NODB"/>
    <property type="match status" value="1"/>
</dbReference>
<dbReference type="Pfam" id="PF01522">
    <property type="entry name" value="Polysacc_deac_1"/>
    <property type="match status" value="1"/>
</dbReference>
<dbReference type="InterPro" id="IPR011330">
    <property type="entry name" value="Glyco_hydro/deAcase_b/a-brl"/>
</dbReference>
<dbReference type="InterPro" id="IPR050248">
    <property type="entry name" value="Polysacc_deacetylase_ArnD"/>
</dbReference>
<proteinExistence type="predicted"/>
<evidence type="ECO:0000313" key="2">
    <source>
        <dbReference type="EMBL" id="SFS04657.1"/>
    </source>
</evidence>
<dbReference type="RefSeq" id="WP_089837090.1">
    <property type="nucleotide sequence ID" value="NZ_FOZL01000001.1"/>
</dbReference>
<dbReference type="EMBL" id="FOZL01000001">
    <property type="protein sequence ID" value="SFS04657.1"/>
    <property type="molecule type" value="Genomic_DNA"/>
</dbReference>
<dbReference type="Gene3D" id="3.20.20.370">
    <property type="entry name" value="Glycoside hydrolase/deacetylase"/>
    <property type="match status" value="1"/>
</dbReference>
<accession>A0A1I6LM69</accession>
<dbReference type="PANTHER" id="PTHR10587:SF137">
    <property type="entry name" value="4-DEOXY-4-FORMAMIDO-L-ARABINOSE-PHOSPHOUNDECAPRENOL DEFORMYLASE ARND-RELATED"/>
    <property type="match status" value="1"/>
</dbReference>
<sequence length="240" mass="26133">MLGIAGAVAGVAVAAGGLGTYGALSAGSQLFGQTLIAGNDPNEVALTFDDGPNGDTTMRLLDVLARHQAKATFFVIGGFVKQQPEVVRAIRAAGHIVGNHTMTHPWLHIQTHARIREELAGCNKVIEDVLGEPVRYFRAPHGARRPYVVRYARELGMVPVQWNVIVGDWNPYTARVLEERVKAGIRRAQRSGKSTNVVLHDGWDRVLGGADRLPTVEMVDTLLTRCAERRIRMVGVDAWG</sequence>
<dbReference type="STRING" id="474950.SAMN05421771_0955"/>
<dbReference type="GO" id="GO:0016810">
    <property type="term" value="F:hydrolase activity, acting on carbon-nitrogen (but not peptide) bonds"/>
    <property type="evidence" value="ECO:0007669"/>
    <property type="project" value="InterPro"/>
</dbReference>
<feature type="domain" description="NodB homology" evidence="1">
    <location>
        <begin position="42"/>
        <end position="234"/>
    </location>
</feature>
<reference evidence="2 3" key="1">
    <citation type="submission" date="2016-10" db="EMBL/GenBank/DDBJ databases">
        <authorList>
            <person name="de Groot N.N."/>
        </authorList>
    </citation>
    <scope>NUCLEOTIDE SEQUENCE [LARGE SCALE GENOMIC DNA]</scope>
    <source>
        <strain evidence="2 3">DSM 21001</strain>
    </source>
</reference>
<dbReference type="OrthoDB" id="9812065at2"/>
<protein>
    <submittedName>
        <fullName evidence="2">Polysaccharide deacetylase</fullName>
    </submittedName>
</protein>
<keyword evidence="3" id="KW-1185">Reference proteome</keyword>
<dbReference type="PANTHER" id="PTHR10587">
    <property type="entry name" value="GLYCOSYL TRANSFERASE-RELATED"/>
    <property type="match status" value="1"/>
</dbReference>
<evidence type="ECO:0000259" key="1">
    <source>
        <dbReference type="PROSITE" id="PS51677"/>
    </source>
</evidence>
<name>A0A1I6LM69_9BACT</name>
<dbReference type="CDD" id="cd10917">
    <property type="entry name" value="CE4_NodB_like_6s_7s"/>
    <property type="match status" value="1"/>
</dbReference>
<dbReference type="InterPro" id="IPR002509">
    <property type="entry name" value="NODB_dom"/>
</dbReference>
<dbReference type="Proteomes" id="UP000199024">
    <property type="component" value="Unassembled WGS sequence"/>
</dbReference>
<gene>
    <name evidence="2" type="ORF">SAMN05421771_0955</name>
</gene>
<evidence type="ECO:0000313" key="3">
    <source>
        <dbReference type="Proteomes" id="UP000199024"/>
    </source>
</evidence>
<organism evidence="2 3">
    <name type="scientific">Granulicella pectinivorans</name>
    <dbReference type="NCBI Taxonomy" id="474950"/>
    <lineage>
        <taxon>Bacteria</taxon>
        <taxon>Pseudomonadati</taxon>
        <taxon>Acidobacteriota</taxon>
        <taxon>Terriglobia</taxon>
        <taxon>Terriglobales</taxon>
        <taxon>Acidobacteriaceae</taxon>
        <taxon>Granulicella</taxon>
    </lineage>
</organism>